<organism evidence="1 2">
    <name type="scientific">Tribolium castaneum</name>
    <name type="common">Red flour beetle</name>
    <dbReference type="NCBI Taxonomy" id="7070"/>
    <lineage>
        <taxon>Eukaryota</taxon>
        <taxon>Metazoa</taxon>
        <taxon>Ecdysozoa</taxon>
        <taxon>Arthropoda</taxon>
        <taxon>Hexapoda</taxon>
        <taxon>Insecta</taxon>
        <taxon>Pterygota</taxon>
        <taxon>Neoptera</taxon>
        <taxon>Endopterygota</taxon>
        <taxon>Coleoptera</taxon>
        <taxon>Polyphaga</taxon>
        <taxon>Cucujiformia</taxon>
        <taxon>Tenebrionidae</taxon>
        <taxon>Tenebrionidae incertae sedis</taxon>
        <taxon>Tribolium</taxon>
    </lineage>
</organism>
<name>A0A139W8I9_TRICA</name>
<evidence type="ECO:0000313" key="1">
    <source>
        <dbReference type="EMBL" id="KXZ75581.1"/>
    </source>
</evidence>
<dbReference type="InParanoid" id="A0A139W8I9"/>
<proteinExistence type="predicted"/>
<feature type="non-terminal residue" evidence="1">
    <location>
        <position position="1"/>
    </location>
</feature>
<sequence>QNGEGGAGDGGELLQIVRNNQAVVTTPQQNDESLRRYFNKLDETDNFIKHFNLTSRCIRLTFKEFEVVAKKNPMAYIKKCVEVLAYVGQSCMGDDMGRRYD</sequence>
<dbReference type="EMBL" id="KQ973312">
    <property type="protein sequence ID" value="KXZ75581.1"/>
    <property type="molecule type" value="Genomic_DNA"/>
</dbReference>
<feature type="non-terminal residue" evidence="1">
    <location>
        <position position="101"/>
    </location>
</feature>
<protein>
    <submittedName>
        <fullName evidence="1">Uncharacterized protein</fullName>
    </submittedName>
</protein>
<dbReference type="Proteomes" id="UP000007266">
    <property type="component" value="Unassembled WGS sequence"/>
</dbReference>
<gene>
    <name evidence="1" type="primary">AUGUSTUS-3.0.2_35040</name>
    <name evidence="1" type="ORF">TcasGA2_TC035040</name>
</gene>
<accession>A0A139W8I9</accession>
<dbReference type="AlphaFoldDB" id="A0A139W8I9"/>
<evidence type="ECO:0000313" key="2">
    <source>
        <dbReference type="Proteomes" id="UP000007266"/>
    </source>
</evidence>
<keyword evidence="2" id="KW-1185">Reference proteome</keyword>
<reference evidence="1 2" key="2">
    <citation type="journal article" date="2010" name="Nucleic Acids Res.">
        <title>BeetleBase in 2010: revisions to provide comprehensive genomic information for Tribolium castaneum.</title>
        <authorList>
            <person name="Kim H.S."/>
            <person name="Murphy T."/>
            <person name="Xia J."/>
            <person name="Caragea D."/>
            <person name="Park Y."/>
            <person name="Beeman R.W."/>
            <person name="Lorenzen M.D."/>
            <person name="Butcher S."/>
            <person name="Manak J.R."/>
            <person name="Brown S.J."/>
        </authorList>
    </citation>
    <scope>NUCLEOTIDE SEQUENCE [LARGE SCALE GENOMIC DNA]</scope>
    <source>
        <strain evidence="1 2">Georgia GA2</strain>
    </source>
</reference>
<reference evidence="1 2" key="1">
    <citation type="journal article" date="2008" name="Nature">
        <title>The genome of the model beetle and pest Tribolium castaneum.</title>
        <authorList>
            <consortium name="Tribolium Genome Sequencing Consortium"/>
            <person name="Richards S."/>
            <person name="Gibbs R.A."/>
            <person name="Weinstock G.M."/>
            <person name="Brown S.J."/>
            <person name="Denell R."/>
            <person name="Beeman R.W."/>
            <person name="Gibbs R."/>
            <person name="Beeman R.W."/>
            <person name="Brown S.J."/>
            <person name="Bucher G."/>
            <person name="Friedrich M."/>
            <person name="Grimmelikhuijzen C.J."/>
            <person name="Klingler M."/>
            <person name="Lorenzen M."/>
            <person name="Richards S."/>
            <person name="Roth S."/>
            <person name="Schroder R."/>
            <person name="Tautz D."/>
            <person name="Zdobnov E.M."/>
            <person name="Muzny D."/>
            <person name="Gibbs R.A."/>
            <person name="Weinstock G.M."/>
            <person name="Attaway T."/>
            <person name="Bell S."/>
            <person name="Buhay C.J."/>
            <person name="Chandrabose M.N."/>
            <person name="Chavez D."/>
            <person name="Clerk-Blankenburg K.P."/>
            <person name="Cree A."/>
            <person name="Dao M."/>
            <person name="Davis C."/>
            <person name="Chacko J."/>
            <person name="Dinh H."/>
            <person name="Dugan-Rocha S."/>
            <person name="Fowler G."/>
            <person name="Garner T.T."/>
            <person name="Garnes J."/>
            <person name="Gnirke A."/>
            <person name="Hawes A."/>
            <person name="Hernandez J."/>
            <person name="Hines S."/>
            <person name="Holder M."/>
            <person name="Hume J."/>
            <person name="Jhangiani S.N."/>
            <person name="Joshi V."/>
            <person name="Khan Z.M."/>
            <person name="Jackson L."/>
            <person name="Kovar C."/>
            <person name="Kowis A."/>
            <person name="Lee S."/>
            <person name="Lewis L.R."/>
            <person name="Margolis J."/>
            <person name="Morgan M."/>
            <person name="Nazareth L.V."/>
            <person name="Nguyen N."/>
            <person name="Okwuonu G."/>
            <person name="Parker D."/>
            <person name="Richards S."/>
            <person name="Ruiz S.J."/>
            <person name="Santibanez J."/>
            <person name="Savard J."/>
            <person name="Scherer S.E."/>
            <person name="Schneider B."/>
            <person name="Sodergren E."/>
            <person name="Tautz D."/>
            <person name="Vattahil S."/>
            <person name="Villasana D."/>
            <person name="White C.S."/>
            <person name="Wright R."/>
            <person name="Park Y."/>
            <person name="Beeman R.W."/>
            <person name="Lord J."/>
            <person name="Oppert B."/>
            <person name="Lorenzen M."/>
            <person name="Brown S."/>
            <person name="Wang L."/>
            <person name="Savard J."/>
            <person name="Tautz D."/>
            <person name="Richards S."/>
            <person name="Weinstock G."/>
            <person name="Gibbs R.A."/>
            <person name="Liu Y."/>
            <person name="Worley K."/>
            <person name="Weinstock G."/>
            <person name="Elsik C.G."/>
            <person name="Reese J.T."/>
            <person name="Elhaik E."/>
            <person name="Landan G."/>
            <person name="Graur D."/>
            <person name="Arensburger P."/>
            <person name="Atkinson P."/>
            <person name="Beeman R.W."/>
            <person name="Beidler J."/>
            <person name="Brown S.J."/>
            <person name="Demuth J.P."/>
            <person name="Drury D.W."/>
            <person name="Du Y.Z."/>
            <person name="Fujiwara H."/>
            <person name="Lorenzen M."/>
            <person name="Maselli V."/>
            <person name="Osanai M."/>
            <person name="Park Y."/>
            <person name="Robertson H.M."/>
            <person name="Tu Z."/>
            <person name="Wang J.J."/>
            <person name="Wang S."/>
            <person name="Richards S."/>
            <person name="Song H."/>
            <person name="Zhang L."/>
            <person name="Sodergren E."/>
            <person name="Werner D."/>
            <person name="Stanke M."/>
            <person name="Morgenstern B."/>
            <person name="Solovyev V."/>
            <person name="Kosarev P."/>
            <person name="Brown G."/>
            <person name="Chen H.C."/>
            <person name="Ermolaeva O."/>
            <person name="Hlavina W."/>
            <person name="Kapustin Y."/>
            <person name="Kiryutin B."/>
            <person name="Kitts P."/>
            <person name="Maglott D."/>
            <person name="Pruitt K."/>
            <person name="Sapojnikov V."/>
            <person name="Souvorov A."/>
            <person name="Mackey A.J."/>
            <person name="Waterhouse R.M."/>
            <person name="Wyder S."/>
            <person name="Zdobnov E.M."/>
            <person name="Zdobnov E.M."/>
            <person name="Wyder S."/>
            <person name="Kriventseva E.V."/>
            <person name="Kadowaki T."/>
            <person name="Bork P."/>
            <person name="Aranda M."/>
            <person name="Bao R."/>
            <person name="Beermann A."/>
            <person name="Berns N."/>
            <person name="Bolognesi R."/>
            <person name="Bonneton F."/>
            <person name="Bopp D."/>
            <person name="Brown S.J."/>
            <person name="Bucher G."/>
            <person name="Butts T."/>
            <person name="Chaumot A."/>
            <person name="Denell R.E."/>
            <person name="Ferrier D.E."/>
            <person name="Friedrich M."/>
            <person name="Gordon C.M."/>
            <person name="Jindra M."/>
            <person name="Klingler M."/>
            <person name="Lan Q."/>
            <person name="Lattorff H.M."/>
            <person name="Laudet V."/>
            <person name="von Levetsow C."/>
            <person name="Liu Z."/>
            <person name="Lutz R."/>
            <person name="Lynch J.A."/>
            <person name="da Fonseca R.N."/>
            <person name="Posnien N."/>
            <person name="Reuter R."/>
            <person name="Roth S."/>
            <person name="Savard J."/>
            <person name="Schinko J.B."/>
            <person name="Schmitt C."/>
            <person name="Schoppmeier M."/>
            <person name="Schroder R."/>
            <person name="Shippy T.D."/>
            <person name="Simonnet F."/>
            <person name="Marques-Souza H."/>
            <person name="Tautz D."/>
            <person name="Tomoyasu Y."/>
            <person name="Trauner J."/>
            <person name="Van der Zee M."/>
            <person name="Vervoort M."/>
            <person name="Wittkopp N."/>
            <person name="Wimmer E.A."/>
            <person name="Yang X."/>
            <person name="Jones A.K."/>
            <person name="Sattelle D.B."/>
            <person name="Ebert P.R."/>
            <person name="Nelson D."/>
            <person name="Scott J.G."/>
            <person name="Beeman R.W."/>
            <person name="Muthukrishnan S."/>
            <person name="Kramer K.J."/>
            <person name="Arakane Y."/>
            <person name="Beeman R.W."/>
            <person name="Zhu Q."/>
            <person name="Hogenkamp D."/>
            <person name="Dixit R."/>
            <person name="Oppert B."/>
            <person name="Jiang H."/>
            <person name="Zou Z."/>
            <person name="Marshall J."/>
            <person name="Elpidina E."/>
            <person name="Vinokurov K."/>
            <person name="Oppert C."/>
            <person name="Zou Z."/>
            <person name="Evans J."/>
            <person name="Lu Z."/>
            <person name="Zhao P."/>
            <person name="Sumathipala N."/>
            <person name="Altincicek B."/>
            <person name="Vilcinskas A."/>
            <person name="Williams M."/>
            <person name="Hultmark D."/>
            <person name="Hetru C."/>
            <person name="Jiang H."/>
            <person name="Grimmelikhuijzen C.J."/>
            <person name="Hauser F."/>
            <person name="Cazzamali G."/>
            <person name="Williamson M."/>
            <person name="Park Y."/>
            <person name="Li B."/>
            <person name="Tanaka Y."/>
            <person name="Predel R."/>
            <person name="Neupert S."/>
            <person name="Schachtner J."/>
            <person name="Verleyen P."/>
            <person name="Raible F."/>
            <person name="Bork P."/>
            <person name="Friedrich M."/>
            <person name="Walden K.K."/>
            <person name="Robertson H.M."/>
            <person name="Angeli S."/>
            <person name="Foret S."/>
            <person name="Bucher G."/>
            <person name="Schuetz S."/>
            <person name="Maleszka R."/>
            <person name="Wimmer E.A."/>
            <person name="Beeman R.W."/>
            <person name="Lorenzen M."/>
            <person name="Tomoyasu Y."/>
            <person name="Miller S.C."/>
            <person name="Grossmann D."/>
            <person name="Bucher G."/>
        </authorList>
    </citation>
    <scope>NUCLEOTIDE SEQUENCE [LARGE SCALE GENOMIC DNA]</scope>
    <source>
        <strain evidence="1 2">Georgia GA2</strain>
    </source>
</reference>